<dbReference type="GO" id="GO:0004177">
    <property type="term" value="F:aminopeptidase activity"/>
    <property type="evidence" value="ECO:0007669"/>
    <property type="project" value="UniProtKB-KW"/>
</dbReference>
<dbReference type="InterPro" id="IPR051411">
    <property type="entry name" value="Polyketide_trans_af380"/>
</dbReference>
<feature type="domain" description="Serine aminopeptidase S33" evidence="2">
    <location>
        <begin position="14"/>
        <end position="240"/>
    </location>
</feature>
<dbReference type="InterPro" id="IPR029058">
    <property type="entry name" value="AB_hydrolase_fold"/>
</dbReference>
<comment type="similarity">
    <text evidence="1">Belongs to the polyketide transferase af380 family.</text>
</comment>
<reference evidence="3 4" key="1">
    <citation type="journal article" date="2024" name="J. Plant Pathol.">
        <title>Sequence and assembly of the genome of Seiridium unicorne, isolate CBS 538.82, causal agent of cypress canker disease.</title>
        <authorList>
            <person name="Scali E."/>
            <person name="Rocca G.D."/>
            <person name="Danti R."/>
            <person name="Garbelotto M."/>
            <person name="Barberini S."/>
            <person name="Baroncelli R."/>
            <person name="Emiliani G."/>
        </authorList>
    </citation>
    <scope>NUCLEOTIDE SEQUENCE [LARGE SCALE GENOMIC DNA]</scope>
    <source>
        <strain evidence="3 4">BM-138-508</strain>
    </source>
</reference>
<name>A0ABR2UGU7_9PEZI</name>
<protein>
    <submittedName>
        <fullName evidence="3">Serine aminopeptidase S33 domain-containing protein</fullName>
    </submittedName>
</protein>
<dbReference type="Gene3D" id="1.10.10.800">
    <property type="match status" value="1"/>
</dbReference>
<evidence type="ECO:0000259" key="2">
    <source>
        <dbReference type="Pfam" id="PF12146"/>
    </source>
</evidence>
<gene>
    <name evidence="3" type="ORF">SUNI508_11642</name>
</gene>
<evidence type="ECO:0000313" key="4">
    <source>
        <dbReference type="Proteomes" id="UP001408356"/>
    </source>
</evidence>
<dbReference type="Pfam" id="PF12146">
    <property type="entry name" value="Hydrolase_4"/>
    <property type="match status" value="1"/>
</dbReference>
<proteinExistence type="inferred from homology"/>
<keyword evidence="3" id="KW-0645">Protease</keyword>
<evidence type="ECO:0000256" key="1">
    <source>
        <dbReference type="ARBA" id="ARBA00029464"/>
    </source>
</evidence>
<accession>A0ABR2UGU7</accession>
<keyword evidence="4" id="KW-1185">Reference proteome</keyword>
<comment type="caution">
    <text evidence="3">The sequence shown here is derived from an EMBL/GenBank/DDBJ whole genome shotgun (WGS) entry which is preliminary data.</text>
</comment>
<keyword evidence="3" id="KW-0031">Aminopeptidase</keyword>
<dbReference type="SUPFAM" id="SSF53474">
    <property type="entry name" value="alpha/beta-Hydrolases"/>
    <property type="match status" value="1"/>
</dbReference>
<dbReference type="InterPro" id="IPR022742">
    <property type="entry name" value="Hydrolase_4"/>
</dbReference>
<sequence>MSHGFNCVKDITLPEVAEAFLAHGYNAFLYDARSVGSSDGTPRNLLDPLQIAEDLADIYTYVASLPSVDSRKIVLWGTSFGAVVSACTAAIDRRPRAIVMVCPLFTYVQLHKADKAFSLLIKDRVSQLLGNEPYSLPAFAPNGDNPIGMGGAGGPGGVEAYNLMKRASQSNCFNLSERISLQTYYKLAIWRPKEYMHLIKAPVMMVIPELDDISSPKEQKEAFDKVQSPKRLHWASGKGHLSIVTGEGSPELIQTMIHYLEEVFMGELD</sequence>
<keyword evidence="3" id="KW-0378">Hydrolase</keyword>
<dbReference type="Gene3D" id="3.40.50.1820">
    <property type="entry name" value="alpha/beta hydrolase"/>
    <property type="match status" value="1"/>
</dbReference>
<evidence type="ECO:0000313" key="3">
    <source>
        <dbReference type="EMBL" id="KAK9413824.1"/>
    </source>
</evidence>
<dbReference type="Proteomes" id="UP001408356">
    <property type="component" value="Unassembled WGS sequence"/>
</dbReference>
<organism evidence="3 4">
    <name type="scientific">Seiridium unicorne</name>
    <dbReference type="NCBI Taxonomy" id="138068"/>
    <lineage>
        <taxon>Eukaryota</taxon>
        <taxon>Fungi</taxon>
        <taxon>Dikarya</taxon>
        <taxon>Ascomycota</taxon>
        <taxon>Pezizomycotina</taxon>
        <taxon>Sordariomycetes</taxon>
        <taxon>Xylariomycetidae</taxon>
        <taxon>Amphisphaeriales</taxon>
        <taxon>Sporocadaceae</taxon>
        <taxon>Seiridium</taxon>
    </lineage>
</organism>
<dbReference type="PANTHER" id="PTHR47751:SF2">
    <property type="entry name" value="DLTD N-TERMINAL DOMAIN PROTEIN (AFU_ORTHOLOGUE AFUA_8G00380)-RELATED"/>
    <property type="match status" value="1"/>
</dbReference>
<dbReference type="PANTHER" id="PTHR47751">
    <property type="entry name" value="SUPERFAMILY HYDROLASE, PUTATIVE (AFU_ORTHOLOGUE AFUA_2G16580)-RELATED"/>
    <property type="match status" value="1"/>
</dbReference>
<dbReference type="EMBL" id="JARVKF010000434">
    <property type="protein sequence ID" value="KAK9413824.1"/>
    <property type="molecule type" value="Genomic_DNA"/>
</dbReference>